<evidence type="ECO:0008006" key="5">
    <source>
        <dbReference type="Google" id="ProtNLM"/>
    </source>
</evidence>
<dbReference type="InParanoid" id="A0A7M7HIH0"/>
<evidence type="ECO:0000256" key="1">
    <source>
        <dbReference type="ARBA" id="ARBA00022837"/>
    </source>
</evidence>
<dbReference type="RefSeq" id="XP_001175931.2">
    <property type="nucleotide sequence ID" value="XM_001175931.4"/>
</dbReference>
<protein>
    <recommendedName>
        <fullName evidence="5">EF-hand domain-containing protein</fullName>
    </recommendedName>
</protein>
<keyword evidence="1" id="KW-0106">Calcium</keyword>
<dbReference type="EnsemblMetazoa" id="XM_011663436">
    <property type="protein sequence ID" value="XP_011661738"/>
    <property type="gene ID" value="LOC753346"/>
</dbReference>
<dbReference type="InterPro" id="IPR011992">
    <property type="entry name" value="EF-hand-dom_pair"/>
</dbReference>
<dbReference type="EnsemblMetazoa" id="XM_001175931">
    <property type="protein sequence ID" value="XP_001175931"/>
    <property type="gene ID" value="LOC753346"/>
</dbReference>
<keyword evidence="2" id="KW-0732">Signal</keyword>
<keyword evidence="4" id="KW-1185">Reference proteome</keyword>
<name>A0A7M7HIH0_STRPU</name>
<dbReference type="RefSeq" id="XP_011661738.2">
    <property type="nucleotide sequence ID" value="XM_011663436.2"/>
</dbReference>
<feature type="chain" id="PRO_5036401440" description="EF-hand domain-containing protein" evidence="2">
    <location>
        <begin position="21"/>
        <end position="220"/>
    </location>
</feature>
<dbReference type="PROSITE" id="PS51257">
    <property type="entry name" value="PROKAR_LIPOPROTEIN"/>
    <property type="match status" value="1"/>
</dbReference>
<dbReference type="GeneID" id="753346"/>
<proteinExistence type="predicted"/>
<reference evidence="3" key="2">
    <citation type="submission" date="2021-01" db="UniProtKB">
        <authorList>
            <consortium name="EnsemblMetazoa"/>
        </authorList>
    </citation>
    <scope>IDENTIFICATION</scope>
</reference>
<dbReference type="Gene3D" id="1.10.238.10">
    <property type="entry name" value="EF-hand"/>
    <property type="match status" value="1"/>
</dbReference>
<dbReference type="Proteomes" id="UP000007110">
    <property type="component" value="Unassembled WGS sequence"/>
</dbReference>
<evidence type="ECO:0000313" key="4">
    <source>
        <dbReference type="Proteomes" id="UP000007110"/>
    </source>
</evidence>
<evidence type="ECO:0000313" key="3">
    <source>
        <dbReference type="EnsemblMetazoa" id="XP_011661738"/>
    </source>
</evidence>
<evidence type="ECO:0000256" key="2">
    <source>
        <dbReference type="SAM" id="SignalP"/>
    </source>
</evidence>
<dbReference type="SUPFAM" id="SSF47473">
    <property type="entry name" value="EF-hand"/>
    <property type="match status" value="1"/>
</dbReference>
<dbReference type="PROSITE" id="PS00018">
    <property type="entry name" value="EF_HAND_1"/>
    <property type="match status" value="1"/>
</dbReference>
<sequence>MGRFTAVALLLAQLIAISLACSSGGGGGGGSNIPRSNSGRPFGVDLSRNTEMYPDYNSRYGTVGLGLEHRPSSNFDINVRPGVATSDILNGQFRPQGDVELQYRPNDNTRLGVGVGVGPNGDPRANVGLNIRFRRSIENETVHNIDISRKLFEVLDLNGDDQLDVKEWFDDGGKVRPFSDMIGDHDNNSDEMISLEEFLAIPVDPALIAAIDHMMRSDQD</sequence>
<reference evidence="4" key="1">
    <citation type="submission" date="2015-02" db="EMBL/GenBank/DDBJ databases">
        <title>Genome sequencing for Strongylocentrotus purpuratus.</title>
        <authorList>
            <person name="Murali S."/>
            <person name="Liu Y."/>
            <person name="Vee V."/>
            <person name="English A."/>
            <person name="Wang M."/>
            <person name="Skinner E."/>
            <person name="Han Y."/>
            <person name="Muzny D.M."/>
            <person name="Worley K.C."/>
            <person name="Gibbs R.A."/>
        </authorList>
    </citation>
    <scope>NUCLEOTIDE SEQUENCE</scope>
</reference>
<feature type="signal peptide" evidence="2">
    <location>
        <begin position="1"/>
        <end position="20"/>
    </location>
</feature>
<dbReference type="AlphaFoldDB" id="A0A7M7HIH0"/>
<organism evidence="3 4">
    <name type="scientific">Strongylocentrotus purpuratus</name>
    <name type="common">Purple sea urchin</name>
    <dbReference type="NCBI Taxonomy" id="7668"/>
    <lineage>
        <taxon>Eukaryota</taxon>
        <taxon>Metazoa</taxon>
        <taxon>Echinodermata</taxon>
        <taxon>Eleutherozoa</taxon>
        <taxon>Echinozoa</taxon>
        <taxon>Echinoidea</taxon>
        <taxon>Euechinoidea</taxon>
        <taxon>Echinacea</taxon>
        <taxon>Camarodonta</taxon>
        <taxon>Echinidea</taxon>
        <taxon>Strongylocentrotidae</taxon>
        <taxon>Strongylocentrotus</taxon>
    </lineage>
</organism>
<dbReference type="KEGG" id="spu:753346"/>
<dbReference type="InterPro" id="IPR018247">
    <property type="entry name" value="EF_Hand_1_Ca_BS"/>
</dbReference>
<accession>A0A7M7HIH0</accession>